<organism evidence="2 3">
    <name type="scientific">Micavibrio aeruginosavorus</name>
    <dbReference type="NCBI Taxonomy" id="349221"/>
    <lineage>
        <taxon>Bacteria</taxon>
        <taxon>Pseudomonadati</taxon>
        <taxon>Bdellovibrionota</taxon>
        <taxon>Bdellovibrionia</taxon>
        <taxon>Bdellovibrionales</taxon>
        <taxon>Pseudobdellovibrionaceae</taxon>
        <taxon>Micavibrio</taxon>
    </lineage>
</organism>
<dbReference type="EMBL" id="QFOT01000032">
    <property type="protein sequence ID" value="PZP56253.1"/>
    <property type="molecule type" value="Genomic_DNA"/>
</dbReference>
<comment type="caution">
    <text evidence="2">The sequence shown here is derived from an EMBL/GenBank/DDBJ whole genome shotgun (WGS) entry which is preliminary data.</text>
</comment>
<feature type="transmembrane region" description="Helical" evidence="1">
    <location>
        <begin position="279"/>
        <end position="297"/>
    </location>
</feature>
<evidence type="ECO:0000313" key="3">
    <source>
        <dbReference type="Proteomes" id="UP000249739"/>
    </source>
</evidence>
<dbReference type="InterPro" id="IPR046548">
    <property type="entry name" value="DUF6804"/>
</dbReference>
<dbReference type="Proteomes" id="UP000249739">
    <property type="component" value="Unassembled WGS sequence"/>
</dbReference>
<keyword evidence="1" id="KW-1133">Transmembrane helix</keyword>
<evidence type="ECO:0000313" key="2">
    <source>
        <dbReference type="EMBL" id="PZP56253.1"/>
    </source>
</evidence>
<proteinExistence type="predicted"/>
<feature type="transmembrane region" description="Helical" evidence="1">
    <location>
        <begin position="220"/>
        <end position="246"/>
    </location>
</feature>
<dbReference type="Pfam" id="PF20619">
    <property type="entry name" value="DUF6804"/>
    <property type="match status" value="1"/>
</dbReference>
<sequence>MDLALHLWIILDTMPKVLILSERPIGGQMPYDPKTNITHLDGTHKDACSSMGYRHLEVYGDVAEMLRGDLEAGANGQPHPNMTTEQIIGAQAVISDYEAILKYLGAANREGLTSYHVRKWIDAWLSFCAEGRAPTLELNETFQSFKKWARQEKWPTTTITDEVRALFNRMLGVEYESSHINSEGVRQETKSNDHEIAVKKYISQFEGMGKLFRTIFIKPFIGDFICNDLPFQLLGIVSLLVLIAIFPMPYGYYTFIKILVCLLSAYVAFQGYRECQKGIWPWAWASIAIIFNPIIQVELDEELWMSVDILVGTFFAVASYKVFSQRHGSKEEAYLVAVERAIAQSGCADRMLEAQGSDREFCIEIMKFHTAAYKDGISAAGTANLSIDALNKHRELREYGIEFTKALRKQLEKGDC</sequence>
<protein>
    <submittedName>
        <fullName evidence="2">Uncharacterized protein</fullName>
    </submittedName>
</protein>
<feature type="transmembrane region" description="Helical" evidence="1">
    <location>
        <begin position="303"/>
        <end position="323"/>
    </location>
</feature>
<gene>
    <name evidence="2" type="ORF">DI586_04280</name>
</gene>
<dbReference type="AlphaFoldDB" id="A0A2W5FMJ8"/>
<accession>A0A2W5FMJ8</accession>
<evidence type="ECO:0000256" key="1">
    <source>
        <dbReference type="SAM" id="Phobius"/>
    </source>
</evidence>
<keyword evidence="1" id="KW-0472">Membrane</keyword>
<reference evidence="2 3" key="1">
    <citation type="submission" date="2017-08" db="EMBL/GenBank/DDBJ databases">
        <title>Infants hospitalized years apart are colonized by the same room-sourced microbial strains.</title>
        <authorList>
            <person name="Brooks B."/>
            <person name="Olm M.R."/>
            <person name="Firek B.A."/>
            <person name="Baker R."/>
            <person name="Thomas B.C."/>
            <person name="Morowitz M.J."/>
            <person name="Banfield J.F."/>
        </authorList>
    </citation>
    <scope>NUCLEOTIDE SEQUENCE [LARGE SCALE GENOMIC DNA]</scope>
    <source>
        <strain evidence="2">S2_006_000_R2_64</strain>
    </source>
</reference>
<name>A0A2W5FMJ8_9BACT</name>
<keyword evidence="1" id="KW-0812">Transmembrane</keyword>